<sequence>MNQYQEVEIKEIKVGVQPRKFFDEKKMEELTKSVKEKGILQPILVRKSGKKFDLACGERRLRAAKAAGLSKIPSIIRKLTDAQIMEIQFVENLQREDLNPIDEAQGLQGLIKKCGYTQADLADRVGKSQAYIAKRIRLLTLPEKIQRAISREIITPGHGVVILRLGDVEDQLRIFKEMVEKKLSIRNAENYLGMQFGNRLQDAPFDKKDCVKCLYNGDRQLDLFDKDTHLKSKCLNGECYKKKVGQVVKARIDKLKKKGYKVITNDEFRKKYGTAEKDCTDLRTYYSSGYTNLGEKYKTECLGGCKDYLVVADDDGSVNKEICTKKECYRSLVAGAKRQKAKEAGPEGNLTDKHQEQIYENRTIEIKRAEWMKQISTRATKKVANTMMLYFLRYASGPDWWSGRPILDLFKRLGIATKTDQAKALKNASSDTILKRLYTAPEKKTEKEITLLILKKELYDYEDKALDFFAQELGYDIRKDYIISEAYLNTRTKDQLAKLAKEIGLVEFLKKGTVIKNAKVFDPERIADLKKGEIIKLFLKKGFNLKGKVPADIKKKGD</sequence>
<dbReference type="InterPro" id="IPR036086">
    <property type="entry name" value="ParB/Sulfiredoxin_sf"/>
</dbReference>
<gene>
    <name evidence="5" type="ORF">LCGC14_0398980</name>
</gene>
<dbReference type="Pfam" id="PF17762">
    <property type="entry name" value="HTH_ParB"/>
    <property type="match status" value="1"/>
</dbReference>
<dbReference type="FunFam" id="1.10.10.2830:FF:000001">
    <property type="entry name" value="Chromosome partitioning protein ParB"/>
    <property type="match status" value="1"/>
</dbReference>
<dbReference type="Gene3D" id="1.10.10.2830">
    <property type="match status" value="1"/>
</dbReference>
<dbReference type="GO" id="GO:0003677">
    <property type="term" value="F:DNA binding"/>
    <property type="evidence" value="ECO:0007669"/>
    <property type="project" value="UniProtKB-KW"/>
</dbReference>
<evidence type="ECO:0000256" key="2">
    <source>
        <dbReference type="ARBA" id="ARBA00022829"/>
    </source>
</evidence>
<evidence type="ECO:0000256" key="1">
    <source>
        <dbReference type="ARBA" id="ARBA00006295"/>
    </source>
</evidence>
<keyword evidence="3" id="KW-0238">DNA-binding</keyword>
<dbReference type="PANTHER" id="PTHR33375">
    <property type="entry name" value="CHROMOSOME-PARTITIONING PROTEIN PARB-RELATED"/>
    <property type="match status" value="1"/>
</dbReference>
<dbReference type="FunFam" id="3.90.1530.30:FF:000001">
    <property type="entry name" value="Chromosome partitioning protein ParB"/>
    <property type="match status" value="1"/>
</dbReference>
<keyword evidence="2" id="KW-0159">Chromosome partition</keyword>
<evidence type="ECO:0000313" key="5">
    <source>
        <dbReference type="EMBL" id="KKN73582.1"/>
    </source>
</evidence>
<name>A0A0F9TFG6_9ZZZZ</name>
<dbReference type="PROSITE" id="PS50943">
    <property type="entry name" value="HTH_CROC1"/>
    <property type="match status" value="1"/>
</dbReference>
<dbReference type="SMART" id="SM00470">
    <property type="entry name" value="ParB"/>
    <property type="match status" value="1"/>
</dbReference>
<comment type="similarity">
    <text evidence="1">Belongs to the ParB family.</text>
</comment>
<accession>A0A0F9TFG6</accession>
<evidence type="ECO:0000259" key="4">
    <source>
        <dbReference type="PROSITE" id="PS50943"/>
    </source>
</evidence>
<feature type="domain" description="HTH cro/C1-type" evidence="4">
    <location>
        <begin position="107"/>
        <end position="134"/>
    </location>
</feature>
<dbReference type="AlphaFoldDB" id="A0A0F9TFG6"/>
<dbReference type="InterPro" id="IPR041468">
    <property type="entry name" value="HTH_ParB/Spo0J"/>
</dbReference>
<evidence type="ECO:0000256" key="3">
    <source>
        <dbReference type="ARBA" id="ARBA00023125"/>
    </source>
</evidence>
<dbReference type="Gene3D" id="3.90.1530.30">
    <property type="match status" value="1"/>
</dbReference>
<dbReference type="EMBL" id="LAZR01000341">
    <property type="protein sequence ID" value="KKN73582.1"/>
    <property type="molecule type" value="Genomic_DNA"/>
</dbReference>
<dbReference type="InterPro" id="IPR001387">
    <property type="entry name" value="Cro/C1-type_HTH"/>
</dbReference>
<dbReference type="Pfam" id="PF02195">
    <property type="entry name" value="ParB_N"/>
    <property type="match status" value="1"/>
</dbReference>
<organism evidence="5">
    <name type="scientific">marine sediment metagenome</name>
    <dbReference type="NCBI Taxonomy" id="412755"/>
    <lineage>
        <taxon>unclassified sequences</taxon>
        <taxon>metagenomes</taxon>
        <taxon>ecological metagenomes</taxon>
    </lineage>
</organism>
<comment type="caution">
    <text evidence="5">The sequence shown here is derived from an EMBL/GenBank/DDBJ whole genome shotgun (WGS) entry which is preliminary data.</text>
</comment>
<dbReference type="GO" id="GO:0007059">
    <property type="term" value="P:chromosome segregation"/>
    <property type="evidence" value="ECO:0007669"/>
    <property type="project" value="UniProtKB-KW"/>
</dbReference>
<dbReference type="CDD" id="cd16393">
    <property type="entry name" value="SPO0J_N"/>
    <property type="match status" value="1"/>
</dbReference>
<dbReference type="GO" id="GO:0005694">
    <property type="term" value="C:chromosome"/>
    <property type="evidence" value="ECO:0007669"/>
    <property type="project" value="TreeGrafter"/>
</dbReference>
<dbReference type="InterPro" id="IPR003115">
    <property type="entry name" value="ParB_N"/>
</dbReference>
<protein>
    <recommendedName>
        <fullName evidence="4">HTH cro/C1-type domain-containing protein</fullName>
    </recommendedName>
</protein>
<dbReference type="SUPFAM" id="SSF109709">
    <property type="entry name" value="KorB DNA-binding domain-like"/>
    <property type="match status" value="1"/>
</dbReference>
<dbReference type="PANTHER" id="PTHR33375:SF1">
    <property type="entry name" value="CHROMOSOME-PARTITIONING PROTEIN PARB-RELATED"/>
    <property type="match status" value="1"/>
</dbReference>
<dbReference type="InterPro" id="IPR050336">
    <property type="entry name" value="Chromosome_partition/occlusion"/>
</dbReference>
<proteinExistence type="inferred from homology"/>
<dbReference type="NCBIfam" id="TIGR00180">
    <property type="entry name" value="parB_part"/>
    <property type="match status" value="1"/>
</dbReference>
<reference evidence="5" key="1">
    <citation type="journal article" date="2015" name="Nature">
        <title>Complex archaea that bridge the gap between prokaryotes and eukaryotes.</title>
        <authorList>
            <person name="Spang A."/>
            <person name="Saw J.H."/>
            <person name="Jorgensen S.L."/>
            <person name="Zaremba-Niedzwiedzka K."/>
            <person name="Martijn J."/>
            <person name="Lind A.E."/>
            <person name="van Eijk R."/>
            <person name="Schleper C."/>
            <person name="Guy L."/>
            <person name="Ettema T.J."/>
        </authorList>
    </citation>
    <scope>NUCLEOTIDE SEQUENCE</scope>
</reference>
<dbReference type="SUPFAM" id="SSF110849">
    <property type="entry name" value="ParB/Sulfiredoxin"/>
    <property type="match status" value="1"/>
</dbReference>
<dbReference type="InterPro" id="IPR004437">
    <property type="entry name" value="ParB/RepB/Spo0J"/>
</dbReference>